<dbReference type="Proteomes" id="UP000223204">
    <property type="component" value="Segment"/>
</dbReference>
<keyword evidence="3" id="KW-1185">Reference proteome</keyword>
<proteinExistence type="predicted"/>
<reference evidence="2 3" key="1">
    <citation type="submission" date="2016-11" db="EMBL/GenBank/DDBJ databases">
        <title>Biological and genomic characterization of a historic collection of therapeutic Escherichia coli bacteriophage.</title>
        <authorList>
            <person name="Baig A."/>
            <person name="Colom J."/>
            <person name="Atterbury R."/>
            <person name="Barrow P."/>
        </authorList>
    </citation>
    <scope>NUCLEOTIDE SEQUENCE [LARGE SCALE GENOMIC DNA]</scope>
</reference>
<evidence type="ECO:0000313" key="3">
    <source>
        <dbReference type="Proteomes" id="UP000223204"/>
    </source>
</evidence>
<accession>A0A1Q1PUK7</accession>
<evidence type="ECO:0000259" key="1">
    <source>
        <dbReference type="Pfam" id="PF13264"/>
    </source>
</evidence>
<sequence length="532" mass="59208">MVSANINAGQGQNVKTRHRQYEEYFPKWQKVRHALSGDLTSIYYKGRNVKTRHRQYEEYFPKWQKVRHALSGDLTSYLRDVSKNEPDPVYGRQRQAEYEAGAICYNFTKRTLSGMVGSVMRKDPEMIIPSQMEYLTTNCDGSGVGLWQHAQDTLYEIDAVGRGGLLVDAPAVEVATMAEQNEGLLNPTIAFYTAENIINWRLQRVGSVNRVVMVVLREEYEYTDGADEFSPNYGEQYRVLDIFEGQYRQRLYRFNQKGALTEGGYIEIFPKLGNIPVGVIPFTFIGAGNNDPTPDDAPLLPLAELNIGHFRNSADNEESSFVVGQPTLFIAPGENMSMAQWKEANPHGVRMGSRSGHNIGYGGNAFLVQAGENNLAKQNMLDKENQAIQIGAQLITPTQQITAESARLQRGADTSVMATIARNVSMAYTDALKWVAGMLGLSDGTEIEFKLNMEFFLQPMTAQDRAQWMADINAGLLPATAYYAALRKAGVTDWTDEDIQNAIEDAPLPLGAVTQVAGEIPQSAQQQDTTQP</sequence>
<organism evidence="2 3">
    <name type="scientific">Escherichia phage G_AB-2017</name>
    <dbReference type="NCBI Taxonomy" id="1933113"/>
    <lineage>
        <taxon>Viruses</taxon>
        <taxon>Duplodnaviria</taxon>
        <taxon>Heunggongvirae</taxon>
        <taxon>Uroviricota</taxon>
        <taxon>Caudoviricetes</taxon>
        <taxon>Sarkviridae</taxon>
        <taxon>Guernseyvirinae</taxon>
        <taxon>Kagunavirus</taxon>
        <taxon>Kagunavirus GAB2017</taxon>
    </lineage>
</organism>
<dbReference type="Pfam" id="PF13264">
    <property type="entry name" value="DUF4055"/>
    <property type="match status" value="1"/>
</dbReference>
<dbReference type="EMBL" id="KY295895">
    <property type="protein sequence ID" value="AQN31782.1"/>
    <property type="molecule type" value="Genomic_DNA"/>
</dbReference>
<feature type="domain" description="DUF4055" evidence="1">
    <location>
        <begin position="298"/>
        <end position="436"/>
    </location>
</feature>
<name>A0A1Q1PUK7_9CAUD</name>
<protein>
    <submittedName>
        <fullName evidence="2">Putative structural protein</fullName>
    </submittedName>
</protein>
<dbReference type="InterPro" id="IPR025129">
    <property type="entry name" value="DUF4055"/>
</dbReference>
<evidence type="ECO:0000313" key="2">
    <source>
        <dbReference type="EMBL" id="AQN31782.1"/>
    </source>
</evidence>
<gene>
    <name evidence="2" type="ORF">G_25</name>
</gene>